<reference evidence="2 3" key="1">
    <citation type="journal article" date="2018" name="IMA Fungus">
        <title>IMA Genome-F 9: Draft genome sequence of Annulohypoxylon stygium, Aspergillus mulundensis, Berkeleyomyces basicola (syn. Thielaviopsis basicola), Ceratocystis smalleyi, two Cercospora beticola strains, Coleophoma cylindrospora, Fusarium fracticaudum, Phialophora cf. hyalina, and Morchella septimelata.</title>
        <authorList>
            <person name="Wingfield B.D."/>
            <person name="Bills G.F."/>
            <person name="Dong Y."/>
            <person name="Huang W."/>
            <person name="Nel W.J."/>
            <person name="Swalarsk-Parry B.S."/>
            <person name="Vaghefi N."/>
            <person name="Wilken P.M."/>
            <person name="An Z."/>
            <person name="de Beer Z.W."/>
            <person name="De Vos L."/>
            <person name="Chen L."/>
            <person name="Duong T.A."/>
            <person name="Gao Y."/>
            <person name="Hammerbacher A."/>
            <person name="Kikkert J.R."/>
            <person name="Li Y."/>
            <person name="Li H."/>
            <person name="Li K."/>
            <person name="Li Q."/>
            <person name="Liu X."/>
            <person name="Ma X."/>
            <person name="Naidoo K."/>
            <person name="Pethybridge S.J."/>
            <person name="Sun J."/>
            <person name="Steenkamp E.T."/>
            <person name="van der Nest M.A."/>
            <person name="van Wyk S."/>
            <person name="Wingfield M.J."/>
            <person name="Xiong C."/>
            <person name="Yue Q."/>
            <person name="Zhang X."/>
        </authorList>
    </citation>
    <scope>NUCLEOTIDE SEQUENCE [LARGE SCALE GENOMIC DNA]</scope>
    <source>
        <strain evidence="2 3">BP5796</strain>
    </source>
</reference>
<dbReference type="EMBL" id="PDLN01000002">
    <property type="protein sequence ID" value="RDW91827.1"/>
    <property type="molecule type" value="Genomic_DNA"/>
</dbReference>
<accession>A0A3D8SZS6</accession>
<dbReference type="InterPro" id="IPR054464">
    <property type="entry name" value="ULD_fung"/>
</dbReference>
<comment type="caution">
    <text evidence="2">The sequence shown here is derived from an EMBL/GenBank/DDBJ whole genome shotgun (WGS) entry which is preliminary data.</text>
</comment>
<organism evidence="2 3">
    <name type="scientific">Coleophoma crateriformis</name>
    <dbReference type="NCBI Taxonomy" id="565419"/>
    <lineage>
        <taxon>Eukaryota</taxon>
        <taxon>Fungi</taxon>
        <taxon>Dikarya</taxon>
        <taxon>Ascomycota</taxon>
        <taxon>Pezizomycotina</taxon>
        <taxon>Leotiomycetes</taxon>
        <taxon>Helotiales</taxon>
        <taxon>Dermateaceae</taxon>
        <taxon>Coleophoma</taxon>
    </lineage>
</organism>
<gene>
    <name evidence="2" type="ORF">BP5796_01221</name>
</gene>
<name>A0A3D8SZS6_9HELO</name>
<evidence type="ECO:0000259" key="1">
    <source>
        <dbReference type="Pfam" id="PF22893"/>
    </source>
</evidence>
<proteinExistence type="predicted"/>
<dbReference type="OrthoDB" id="3045089at2759"/>
<sequence>MPGASPIIRGKDAEVRQCPGRGQLEVRKWRYQELGAEEAGEFSEEAALEHDREARGRLLRTVSSQGKDHSQSLRALMDLTQRAIDDIGQALLSAAMAVHVQHLIDSKNINATEQRNLLNNNQATSAQTQSMANRVAKTTEQQTKRLNGVVKTSRKQLARITSVQQYLQSLIESVARYCKEILELVRRNDNGDDYRNAAAVRRLRGLGGEYAYIVEQLRAELTSLQGLHNLIVALFAGKPGWDKVLRRQYTITSARNNRILSSDSWSSQSPLEITYSCPWSSRNSATNVDVSDAAGY</sequence>
<evidence type="ECO:0000313" key="3">
    <source>
        <dbReference type="Proteomes" id="UP000256328"/>
    </source>
</evidence>
<protein>
    <recommendedName>
        <fullName evidence="1">Ubiquitin-like domain-containing protein</fullName>
    </recommendedName>
</protein>
<evidence type="ECO:0000313" key="2">
    <source>
        <dbReference type="EMBL" id="RDW91827.1"/>
    </source>
</evidence>
<dbReference type="AlphaFoldDB" id="A0A3D8SZS6"/>
<keyword evidence="3" id="KW-1185">Reference proteome</keyword>
<dbReference type="Proteomes" id="UP000256328">
    <property type="component" value="Unassembled WGS sequence"/>
</dbReference>
<feature type="domain" description="Ubiquitin-like" evidence="1">
    <location>
        <begin position="222"/>
        <end position="267"/>
    </location>
</feature>
<dbReference type="Pfam" id="PF22893">
    <property type="entry name" value="ULD_2"/>
    <property type="match status" value="1"/>
</dbReference>